<proteinExistence type="predicted"/>
<reference evidence="1" key="1">
    <citation type="submission" date="2019-04" db="EMBL/GenBank/DDBJ databases">
        <title>Friends and foes A comparative genomics studyof 23 Aspergillus species from section Flavi.</title>
        <authorList>
            <consortium name="DOE Joint Genome Institute"/>
            <person name="Kjaerbolling I."/>
            <person name="Vesth T."/>
            <person name="Frisvad J.C."/>
            <person name="Nybo J.L."/>
            <person name="Theobald S."/>
            <person name="Kildgaard S."/>
            <person name="Isbrandt T."/>
            <person name="Kuo A."/>
            <person name="Sato A."/>
            <person name="Lyhne E.K."/>
            <person name="Kogle M.E."/>
            <person name="Wiebenga A."/>
            <person name="Kun R.S."/>
            <person name="Lubbers R.J."/>
            <person name="Makela M.R."/>
            <person name="Barry K."/>
            <person name="Chovatia M."/>
            <person name="Clum A."/>
            <person name="Daum C."/>
            <person name="Haridas S."/>
            <person name="He G."/>
            <person name="LaButti K."/>
            <person name="Lipzen A."/>
            <person name="Mondo S."/>
            <person name="Riley R."/>
            <person name="Salamov A."/>
            <person name="Simmons B.A."/>
            <person name="Magnuson J.K."/>
            <person name="Henrissat B."/>
            <person name="Mortensen U.H."/>
            <person name="Larsen T.O."/>
            <person name="Devries R.P."/>
            <person name="Grigoriev I.V."/>
            <person name="Machida M."/>
            <person name="Baker S.E."/>
            <person name="Andersen M.R."/>
        </authorList>
    </citation>
    <scope>NUCLEOTIDE SEQUENCE [LARGE SCALE GENOMIC DNA]</scope>
    <source>
        <strain evidence="1">IBT 14317</strain>
    </source>
</reference>
<dbReference type="EMBL" id="ML735318">
    <property type="protein sequence ID" value="KAE8386143.1"/>
    <property type="molecule type" value="Genomic_DNA"/>
</dbReference>
<name>A0A5N7BWX6_PETAA</name>
<evidence type="ECO:0000313" key="1">
    <source>
        <dbReference type="EMBL" id="KAE8386143.1"/>
    </source>
</evidence>
<dbReference type="Proteomes" id="UP000326877">
    <property type="component" value="Unassembled WGS sequence"/>
</dbReference>
<gene>
    <name evidence="1" type="ORF">BDV23DRAFT_163830</name>
</gene>
<accession>A0A5N7BWX6</accession>
<dbReference type="AlphaFoldDB" id="A0A5N7BWX6"/>
<protein>
    <submittedName>
        <fullName evidence="1">Uncharacterized protein</fullName>
    </submittedName>
</protein>
<sequence>MAYMHKQTEEILRTWLHIISTDHTPPQIISSIVQSRVPADIAYGLHCKTSIHNFPHIGISPACNPREESANQRTAQKSPAEYMVNKFASQIICNNPDGVRHTTLSPTKASPLSVVVCSASAVPAGMAHTLAIQLTKMMALVKSFILYSGTYKWLSK</sequence>
<organism evidence="1">
    <name type="scientific">Petromyces alliaceus</name>
    <name type="common">Aspergillus alliaceus</name>
    <dbReference type="NCBI Taxonomy" id="209559"/>
    <lineage>
        <taxon>Eukaryota</taxon>
        <taxon>Fungi</taxon>
        <taxon>Dikarya</taxon>
        <taxon>Ascomycota</taxon>
        <taxon>Pezizomycotina</taxon>
        <taxon>Eurotiomycetes</taxon>
        <taxon>Eurotiomycetidae</taxon>
        <taxon>Eurotiales</taxon>
        <taxon>Aspergillaceae</taxon>
        <taxon>Aspergillus</taxon>
        <taxon>Aspergillus subgen. Circumdati</taxon>
    </lineage>
</organism>